<evidence type="ECO:0000313" key="3">
    <source>
        <dbReference type="Proteomes" id="UP000280935"/>
    </source>
</evidence>
<dbReference type="InterPro" id="IPR047767">
    <property type="entry name" value="PSP1-like"/>
</dbReference>
<feature type="domain" description="PSP1 C-terminal" evidence="1">
    <location>
        <begin position="57"/>
        <end position="147"/>
    </location>
</feature>
<reference evidence="2 3" key="1">
    <citation type="submission" date="2018-11" db="EMBL/GenBank/DDBJ databases">
        <title>Genomes From Bacteria Associated with the Canine Oral Cavity: a Test Case for Automated Genome-Based Taxonomic Assignment.</title>
        <authorList>
            <person name="Coil D.A."/>
            <person name="Jospin G."/>
            <person name="Darling A.E."/>
            <person name="Wallis C."/>
            <person name="Davis I.J."/>
            <person name="Harris S."/>
            <person name="Eisen J.A."/>
            <person name="Holcombe L.J."/>
            <person name="O'Flynn C."/>
        </authorList>
    </citation>
    <scope>NUCLEOTIDE SEQUENCE [LARGE SCALE GENOMIC DNA]</scope>
    <source>
        <strain evidence="2 3">OH2822_COT-296</strain>
    </source>
</reference>
<name>A0A3P1WSD3_9ACTN</name>
<gene>
    <name evidence="2" type="ORF">EII35_09310</name>
</gene>
<dbReference type="Proteomes" id="UP000280935">
    <property type="component" value="Unassembled WGS sequence"/>
</dbReference>
<dbReference type="Pfam" id="PF04468">
    <property type="entry name" value="PSP1"/>
    <property type="match status" value="1"/>
</dbReference>
<organism evidence="2 3">
    <name type="scientific">Arachnia propionica</name>
    <dbReference type="NCBI Taxonomy" id="1750"/>
    <lineage>
        <taxon>Bacteria</taxon>
        <taxon>Bacillati</taxon>
        <taxon>Actinomycetota</taxon>
        <taxon>Actinomycetes</taxon>
        <taxon>Propionibacteriales</taxon>
        <taxon>Propionibacteriaceae</taxon>
        <taxon>Arachnia</taxon>
    </lineage>
</organism>
<dbReference type="OrthoDB" id="9779344at2"/>
<evidence type="ECO:0000259" key="1">
    <source>
        <dbReference type="PROSITE" id="PS51411"/>
    </source>
</evidence>
<accession>A0A3P1WSD3</accession>
<dbReference type="PANTHER" id="PTHR43830:SF3">
    <property type="entry name" value="PROTEIN PSP1"/>
    <property type="match status" value="1"/>
</dbReference>
<comment type="caution">
    <text evidence="2">The sequence shown here is derived from an EMBL/GenBank/DDBJ whole genome shotgun (WGS) entry which is preliminary data.</text>
</comment>
<proteinExistence type="predicted"/>
<protein>
    <recommendedName>
        <fullName evidence="1">PSP1 C-terminal domain-containing protein</fullName>
    </recommendedName>
</protein>
<dbReference type="PANTHER" id="PTHR43830">
    <property type="entry name" value="PROTEIN PSP1"/>
    <property type="match status" value="1"/>
</dbReference>
<sequence>MSRVMAVTFEEHGQLHYLDPADGDYAVGDWVLYPTEDGPEVARVVWAPEEGEVDAPLPVCPGRAGPADLRRDEERRERRRRIHEIATERIAAHDLPMKVVATDVVDASRDSDEVAVVYFTAPGRVDFRALVGDLARALSSRIDLRQVASRDAARLAGGVGMCGRELCCTLFLDEIEPVSMRLARSQNLASNPLRIQGACGKLLCCLAYEHPLYVDFLRRAPAIGEKIDGGTVVAHHVPTDELSIRGTEGIRRCPLTSVCSTFRAREDRDRALRKET</sequence>
<evidence type="ECO:0000313" key="2">
    <source>
        <dbReference type="EMBL" id="RRD49171.1"/>
    </source>
</evidence>
<dbReference type="NCBIfam" id="NF041131">
    <property type="entry name" value="RicT_YaaT_fam"/>
    <property type="match status" value="1"/>
</dbReference>
<dbReference type="EMBL" id="RQYT01000021">
    <property type="protein sequence ID" value="RRD49171.1"/>
    <property type="molecule type" value="Genomic_DNA"/>
</dbReference>
<dbReference type="RefSeq" id="WP_125228198.1">
    <property type="nucleotide sequence ID" value="NZ_RQYT01000021.1"/>
</dbReference>
<dbReference type="AlphaFoldDB" id="A0A3P1WSD3"/>
<dbReference type="GO" id="GO:0005737">
    <property type="term" value="C:cytoplasm"/>
    <property type="evidence" value="ECO:0007669"/>
    <property type="project" value="TreeGrafter"/>
</dbReference>
<dbReference type="PROSITE" id="PS51411">
    <property type="entry name" value="PSP1_C"/>
    <property type="match status" value="1"/>
</dbReference>
<dbReference type="InterPro" id="IPR007557">
    <property type="entry name" value="PSP1_C"/>
</dbReference>